<feature type="compositionally biased region" description="Low complexity" evidence="1">
    <location>
        <begin position="40"/>
        <end position="56"/>
    </location>
</feature>
<evidence type="ECO:0000256" key="1">
    <source>
        <dbReference type="SAM" id="MobiDB-lite"/>
    </source>
</evidence>
<reference evidence="2" key="1">
    <citation type="submission" date="2021-02" db="EMBL/GenBank/DDBJ databases">
        <authorList>
            <person name="Nowell W R."/>
        </authorList>
    </citation>
    <scope>NUCLEOTIDE SEQUENCE</scope>
</reference>
<protein>
    <submittedName>
        <fullName evidence="2">Uncharacterized protein</fullName>
    </submittedName>
</protein>
<comment type="caution">
    <text evidence="2">The sequence shown here is derived from an EMBL/GenBank/DDBJ whole genome shotgun (WGS) entry which is preliminary data.</text>
</comment>
<feature type="region of interest" description="Disordered" evidence="1">
    <location>
        <begin position="15"/>
        <end position="56"/>
    </location>
</feature>
<dbReference type="EMBL" id="CAJNOJ010000043">
    <property type="protein sequence ID" value="CAF0939220.1"/>
    <property type="molecule type" value="Genomic_DNA"/>
</dbReference>
<feature type="compositionally biased region" description="Basic residues" evidence="1">
    <location>
        <begin position="21"/>
        <end position="39"/>
    </location>
</feature>
<evidence type="ECO:0000313" key="3">
    <source>
        <dbReference type="Proteomes" id="UP000663852"/>
    </source>
</evidence>
<evidence type="ECO:0000313" key="2">
    <source>
        <dbReference type="EMBL" id="CAF0939220.1"/>
    </source>
</evidence>
<name>A0A814C4T1_ADIRI</name>
<accession>A0A814C4T1</accession>
<organism evidence="2 3">
    <name type="scientific">Adineta ricciae</name>
    <name type="common">Rotifer</name>
    <dbReference type="NCBI Taxonomy" id="249248"/>
    <lineage>
        <taxon>Eukaryota</taxon>
        <taxon>Metazoa</taxon>
        <taxon>Spiralia</taxon>
        <taxon>Gnathifera</taxon>
        <taxon>Rotifera</taxon>
        <taxon>Eurotatoria</taxon>
        <taxon>Bdelloidea</taxon>
        <taxon>Adinetida</taxon>
        <taxon>Adinetidae</taxon>
        <taxon>Adineta</taxon>
    </lineage>
</organism>
<dbReference type="Proteomes" id="UP000663852">
    <property type="component" value="Unassembled WGS sequence"/>
</dbReference>
<gene>
    <name evidence="2" type="ORF">EDS130_LOCUS11731</name>
</gene>
<dbReference type="OrthoDB" id="9987241at2759"/>
<dbReference type="AlphaFoldDB" id="A0A814C4T1"/>
<proteinExistence type="predicted"/>
<sequence length="329" mass="36112">MVAITRATLASRLQSSNIKTNKTRAAKGKVTKQKKRTAKQRTAPSSSSSNTTTVSSNTATISAPLQAYNDVKGKSDITDALAYDCHWNPIGREYDLGRDGAFMGFSILIGQLYIGIPDTQMQNSIDALKVKGFHVKHVKTEDDCIKELDSNQYQVAWIISNSDITNRNIIPSMTTFHSNGGAIFLFADNTPYVSHANEFLGKKFGVTVEGDYHGATTLTYAENGHQQKGHFGQHEIFTGVKNLYEGVTICHPVYSTEESRKTFVPIATASDGNTCIAVYDPPASSTSSEGRICLDCGFTKLYCNWDAAGTARYIVNASCWLLRIENRFT</sequence>